<dbReference type="Gene3D" id="2.40.160.50">
    <property type="entry name" value="membrane protein fhac: a member of the omp85/tpsb transporter family"/>
    <property type="match status" value="1"/>
</dbReference>
<keyword evidence="2" id="KW-0472">Membrane</keyword>
<comment type="subcellular location">
    <subcellularLocation>
        <location evidence="1">Membrane</location>
    </subcellularLocation>
</comment>
<dbReference type="InterPro" id="IPR000184">
    <property type="entry name" value="Bac_surfAg_D15"/>
</dbReference>
<evidence type="ECO:0000256" key="2">
    <source>
        <dbReference type="ARBA" id="ARBA00023136"/>
    </source>
</evidence>
<gene>
    <name evidence="4" type="ORF">KDA27_02580</name>
</gene>
<accession>A0A956N943</accession>
<evidence type="ECO:0000313" key="5">
    <source>
        <dbReference type="Proteomes" id="UP000739538"/>
    </source>
</evidence>
<protein>
    <submittedName>
        <fullName evidence="4">BamA/TamA family outer membrane protein</fullName>
    </submittedName>
</protein>
<organism evidence="4 5">
    <name type="scientific">Eiseniibacteriota bacterium</name>
    <dbReference type="NCBI Taxonomy" id="2212470"/>
    <lineage>
        <taxon>Bacteria</taxon>
        <taxon>Candidatus Eiseniibacteriota</taxon>
    </lineage>
</organism>
<dbReference type="GO" id="GO:0019867">
    <property type="term" value="C:outer membrane"/>
    <property type="evidence" value="ECO:0007669"/>
    <property type="project" value="InterPro"/>
</dbReference>
<dbReference type="Pfam" id="PF01103">
    <property type="entry name" value="Omp85"/>
    <property type="match status" value="1"/>
</dbReference>
<evidence type="ECO:0000313" key="4">
    <source>
        <dbReference type="EMBL" id="MCA9754661.1"/>
    </source>
</evidence>
<evidence type="ECO:0000259" key="3">
    <source>
        <dbReference type="Pfam" id="PF01103"/>
    </source>
</evidence>
<evidence type="ECO:0000256" key="1">
    <source>
        <dbReference type="ARBA" id="ARBA00004370"/>
    </source>
</evidence>
<dbReference type="AlphaFoldDB" id="A0A956N943"/>
<dbReference type="EMBL" id="JAGQHS010000007">
    <property type="protein sequence ID" value="MCA9754661.1"/>
    <property type="molecule type" value="Genomic_DNA"/>
</dbReference>
<dbReference type="Proteomes" id="UP000739538">
    <property type="component" value="Unassembled WGS sequence"/>
</dbReference>
<name>A0A956N943_UNCEI</name>
<sequence length="460" mass="51347">MTRGFPAPSATIPTLRREIWIGLAGLLLLLVSSSAQAVDQRPVAAGTRSLAERRWEALGDPVRSFFTGRDPDRKPGILRWLRLSPRSQLGFGYGPSLDRVDGFGLLVSQEIRTRGWGPSFSFYEAYGTESEEWSGAAEARIFPGNGPVAIGFRWAEETRDLPLPRPAITFTENLLAAFFAREDLRDYYRRDARTYYIRYAFPRLPSERDRSRPRTGGSRPQLSWRSGLILLYHNERQTSVERNVQKLGPFGGDRIFRPNSVIEEGAWDLLQLRASWSPYRPPSVWSQRIMPSLLFEGIWAGGDLGQGRAFTRLWAEYRGHTELGSAQGVSYRIGGGTTTQGVLGKDGSRLPTQWQFQAGGVGTLRGHRFHEFHGDRLLIATLEYGVEVRTRVRPIVFFDAGKAWNESDERGGGVAGSGPLALDGGLGILLGADGFRIDVARDLRQEDAPARVTVRLFHTL</sequence>
<reference evidence="4" key="1">
    <citation type="submission" date="2020-04" db="EMBL/GenBank/DDBJ databases">
        <authorList>
            <person name="Zhang T."/>
        </authorList>
    </citation>
    <scope>NUCLEOTIDE SEQUENCE</scope>
    <source>
        <strain evidence="4">HKST-UBA02</strain>
    </source>
</reference>
<reference evidence="4" key="2">
    <citation type="journal article" date="2021" name="Microbiome">
        <title>Successional dynamics and alternative stable states in a saline activated sludge microbial community over 9 years.</title>
        <authorList>
            <person name="Wang Y."/>
            <person name="Ye J."/>
            <person name="Ju F."/>
            <person name="Liu L."/>
            <person name="Boyd J.A."/>
            <person name="Deng Y."/>
            <person name="Parks D.H."/>
            <person name="Jiang X."/>
            <person name="Yin X."/>
            <person name="Woodcroft B.J."/>
            <person name="Tyson G.W."/>
            <person name="Hugenholtz P."/>
            <person name="Polz M.F."/>
            <person name="Zhang T."/>
        </authorList>
    </citation>
    <scope>NUCLEOTIDE SEQUENCE</scope>
    <source>
        <strain evidence="4">HKST-UBA02</strain>
    </source>
</reference>
<feature type="domain" description="Bacterial surface antigen (D15)" evidence="3">
    <location>
        <begin position="297"/>
        <end position="415"/>
    </location>
</feature>
<proteinExistence type="predicted"/>
<comment type="caution">
    <text evidence="4">The sequence shown here is derived from an EMBL/GenBank/DDBJ whole genome shotgun (WGS) entry which is preliminary data.</text>
</comment>